<name>A0ABN3USZ3_9ACTN</name>
<evidence type="ECO:0000256" key="2">
    <source>
        <dbReference type="SAM" id="Phobius"/>
    </source>
</evidence>
<dbReference type="Gene3D" id="3.40.50.410">
    <property type="entry name" value="von Willebrand factor, type A domain"/>
    <property type="match status" value="1"/>
</dbReference>
<dbReference type="Gene3D" id="3.40.190.10">
    <property type="entry name" value="Periplasmic binding protein-like II"/>
    <property type="match status" value="2"/>
</dbReference>
<dbReference type="InterPro" id="IPR002035">
    <property type="entry name" value="VWF_A"/>
</dbReference>
<feature type="domain" description="VWFA" evidence="3">
    <location>
        <begin position="523"/>
        <end position="723"/>
    </location>
</feature>
<dbReference type="Proteomes" id="UP001501842">
    <property type="component" value="Unassembled WGS sequence"/>
</dbReference>
<keyword evidence="2" id="KW-1133">Transmembrane helix</keyword>
<reference evidence="4 5" key="1">
    <citation type="journal article" date="2019" name="Int. J. Syst. Evol. Microbiol.">
        <title>The Global Catalogue of Microorganisms (GCM) 10K type strain sequencing project: providing services to taxonomists for standard genome sequencing and annotation.</title>
        <authorList>
            <consortium name="The Broad Institute Genomics Platform"/>
            <consortium name="The Broad Institute Genome Sequencing Center for Infectious Disease"/>
            <person name="Wu L."/>
            <person name="Ma J."/>
        </authorList>
    </citation>
    <scope>NUCLEOTIDE SEQUENCE [LARGE SCALE GENOMIC DNA]</scope>
    <source>
        <strain evidence="4 5">JCM 8201</strain>
    </source>
</reference>
<sequence length="736" mass="77592">MTRPPGDLPGEGGYGSSSEYPAADGSSDWFSPRAAGGSSAGNPGHPVDRTVSDSNGQPEWFSSRASGSSFGSGGFTGASDPGGPSYSQNPASDPYLSAPVPPSGSSSANSSLSSYDRPFPTGPGTSSSGNRGGGSGSGTYSSGDYSFDSGTYGTRKKRKKGALIGPLAGAVGLALLVGVAIYAFTQKSGGCSGDSTVLNVAVAKDIAPAVTKSAEAFGGKEIDGVCYTAKIVGTDPGAVRTVLTGEGVSAGQTTRPDVWIPDSSLWSNLVQATNKETITPTKISIASTPIVVAVPQTLAVALKKQGFAENPSWDNLLKAAGGLEGGAVTKNQLIDPKLLDMRVPDPVNTGAGMSSISMLRTLLQSDKYADTIFTGIAQTIRNHTVASVDALYEDFHQDARKRFPLLIAPEQSVYAHNTKDPKEKAVTIYPSEGMVSLDYPVTVTAEDGGKKKAAQELATALSSPEAVKNYQALGFRGPDRKAPETFTENMGLSTQRVKVLPLSTSEEIYKITQDWSKLSLAIRMLSVIDVSGTMTEPIAPGGPSRMQTILTLASKGLTQFPPDSQVGTWVYSDRLVGNQDWKEVVPVEQLNKRFGSANHLRRLQQSLLGIKALPNGNTGLYDTVLAAYQHMKKTHRPDRINSIVLFTDGLGNDDPNGGITLNQLLTQLKKEVDKRKPIQVVMVSIGSGPGQLKTMKRITNLTGGEAYIPRTPEEITQIFLKALSRRMCAGQESTTC</sequence>
<evidence type="ECO:0000259" key="3">
    <source>
        <dbReference type="PROSITE" id="PS50234"/>
    </source>
</evidence>
<proteinExistence type="predicted"/>
<dbReference type="SUPFAM" id="SSF53850">
    <property type="entry name" value="Periplasmic binding protein-like II"/>
    <property type="match status" value="1"/>
</dbReference>
<dbReference type="Pfam" id="PF00092">
    <property type="entry name" value="VWA"/>
    <property type="match status" value="1"/>
</dbReference>
<organism evidence="4 5">
    <name type="scientific">Actinocorallia aurantiaca</name>
    <dbReference type="NCBI Taxonomy" id="46204"/>
    <lineage>
        <taxon>Bacteria</taxon>
        <taxon>Bacillati</taxon>
        <taxon>Actinomycetota</taxon>
        <taxon>Actinomycetes</taxon>
        <taxon>Streptosporangiales</taxon>
        <taxon>Thermomonosporaceae</taxon>
        <taxon>Actinocorallia</taxon>
    </lineage>
</organism>
<gene>
    <name evidence="4" type="ORF">GCM10010439_71130</name>
</gene>
<accession>A0ABN3USZ3</accession>
<keyword evidence="2" id="KW-0472">Membrane</keyword>
<feature type="transmembrane region" description="Helical" evidence="2">
    <location>
        <begin position="162"/>
        <end position="184"/>
    </location>
</feature>
<evidence type="ECO:0000256" key="1">
    <source>
        <dbReference type="SAM" id="MobiDB-lite"/>
    </source>
</evidence>
<dbReference type="EMBL" id="BAAATZ010000037">
    <property type="protein sequence ID" value="GAA2738165.1"/>
    <property type="molecule type" value="Genomic_DNA"/>
</dbReference>
<keyword evidence="5" id="KW-1185">Reference proteome</keyword>
<dbReference type="RefSeq" id="WP_344457766.1">
    <property type="nucleotide sequence ID" value="NZ_BAAATZ010000037.1"/>
</dbReference>
<dbReference type="PROSITE" id="PS50234">
    <property type="entry name" value="VWFA"/>
    <property type="match status" value="1"/>
</dbReference>
<feature type="compositionally biased region" description="Low complexity" evidence="1">
    <location>
        <begin position="103"/>
        <end position="129"/>
    </location>
</feature>
<protein>
    <recommendedName>
        <fullName evidence="3">VWFA domain-containing protein</fullName>
    </recommendedName>
</protein>
<dbReference type="Pfam" id="PF13531">
    <property type="entry name" value="SBP_bac_11"/>
    <property type="match status" value="1"/>
</dbReference>
<dbReference type="InterPro" id="IPR036465">
    <property type="entry name" value="vWFA_dom_sf"/>
</dbReference>
<dbReference type="SMART" id="SM00327">
    <property type="entry name" value="VWA"/>
    <property type="match status" value="1"/>
</dbReference>
<dbReference type="SUPFAM" id="SSF53300">
    <property type="entry name" value="vWA-like"/>
    <property type="match status" value="1"/>
</dbReference>
<keyword evidence="2" id="KW-0812">Transmembrane</keyword>
<comment type="caution">
    <text evidence="4">The sequence shown here is derived from an EMBL/GenBank/DDBJ whole genome shotgun (WGS) entry which is preliminary data.</text>
</comment>
<evidence type="ECO:0000313" key="5">
    <source>
        <dbReference type="Proteomes" id="UP001501842"/>
    </source>
</evidence>
<feature type="region of interest" description="Disordered" evidence="1">
    <location>
        <begin position="1"/>
        <end position="140"/>
    </location>
</feature>
<evidence type="ECO:0000313" key="4">
    <source>
        <dbReference type="EMBL" id="GAA2738165.1"/>
    </source>
</evidence>